<accession>A0A426ZNK0</accession>
<feature type="region of interest" description="Disordered" evidence="1">
    <location>
        <begin position="49"/>
        <end position="81"/>
    </location>
</feature>
<feature type="compositionally biased region" description="Basic and acidic residues" evidence="1">
    <location>
        <begin position="12"/>
        <end position="24"/>
    </location>
</feature>
<organism evidence="2 3">
    <name type="scientific">Ensete ventricosum</name>
    <name type="common">Abyssinian banana</name>
    <name type="synonym">Musa ensete</name>
    <dbReference type="NCBI Taxonomy" id="4639"/>
    <lineage>
        <taxon>Eukaryota</taxon>
        <taxon>Viridiplantae</taxon>
        <taxon>Streptophyta</taxon>
        <taxon>Embryophyta</taxon>
        <taxon>Tracheophyta</taxon>
        <taxon>Spermatophyta</taxon>
        <taxon>Magnoliopsida</taxon>
        <taxon>Liliopsida</taxon>
        <taxon>Zingiberales</taxon>
        <taxon>Musaceae</taxon>
        <taxon>Ensete</taxon>
    </lineage>
</organism>
<dbReference type="EMBL" id="AMZH03005763">
    <property type="protein sequence ID" value="RRT65569.1"/>
    <property type="molecule type" value="Genomic_DNA"/>
</dbReference>
<evidence type="ECO:0000256" key="1">
    <source>
        <dbReference type="SAM" id="MobiDB-lite"/>
    </source>
</evidence>
<comment type="caution">
    <text evidence="2">The sequence shown here is derived from an EMBL/GenBank/DDBJ whole genome shotgun (WGS) entry which is preliminary data.</text>
</comment>
<evidence type="ECO:0000313" key="2">
    <source>
        <dbReference type="EMBL" id="RRT65569.1"/>
    </source>
</evidence>
<feature type="region of interest" description="Disordered" evidence="1">
    <location>
        <begin position="135"/>
        <end position="166"/>
    </location>
</feature>
<dbReference type="AlphaFoldDB" id="A0A426ZNK0"/>
<protein>
    <submittedName>
        <fullName evidence="2">Uncharacterized protein</fullName>
    </submittedName>
</protein>
<name>A0A426ZNK0_ENSVE</name>
<sequence length="166" mass="18075">MSQELLSGNSNAEHRTEPNHHPQAEEVTTSVPTPNRFWRMMIDRVLTAGSQPRAIRRHSRGLSRSHQPSSSADKHGANHRTLPTAAYIVGNPSIGSYDDTPLDGVACGPELGRSTRGRGAQCRTMEIHADSLATVPTRSWSHSHDPAQASHDLDTLSSDPADSLRE</sequence>
<reference evidence="2 3" key="1">
    <citation type="journal article" date="2014" name="Agronomy (Basel)">
        <title>A Draft Genome Sequence for Ensete ventricosum, the Drought-Tolerant Tree Against Hunger.</title>
        <authorList>
            <person name="Harrison J."/>
            <person name="Moore K.A."/>
            <person name="Paszkiewicz K."/>
            <person name="Jones T."/>
            <person name="Grant M."/>
            <person name="Ambacheew D."/>
            <person name="Muzemil S."/>
            <person name="Studholme D.J."/>
        </authorList>
    </citation>
    <scope>NUCLEOTIDE SEQUENCE [LARGE SCALE GENOMIC DNA]</scope>
</reference>
<gene>
    <name evidence="2" type="ORF">B296_00013873</name>
</gene>
<evidence type="ECO:0000313" key="3">
    <source>
        <dbReference type="Proteomes" id="UP000287651"/>
    </source>
</evidence>
<feature type="compositionally biased region" description="Polar residues" evidence="1">
    <location>
        <begin position="1"/>
        <end position="11"/>
    </location>
</feature>
<proteinExistence type="predicted"/>
<feature type="region of interest" description="Disordered" evidence="1">
    <location>
        <begin position="1"/>
        <end position="32"/>
    </location>
</feature>
<feature type="compositionally biased region" description="Basic residues" evidence="1">
    <location>
        <begin position="54"/>
        <end position="63"/>
    </location>
</feature>
<dbReference type="Proteomes" id="UP000287651">
    <property type="component" value="Unassembled WGS sequence"/>
</dbReference>